<evidence type="ECO:0000313" key="1">
    <source>
        <dbReference type="EMBL" id="MDX2297459.1"/>
    </source>
</evidence>
<accession>A0ABU4KI29</accession>
<dbReference type="Proteomes" id="UP001278571">
    <property type="component" value="Unassembled WGS sequence"/>
</dbReference>
<keyword evidence="2" id="KW-1185">Reference proteome</keyword>
<proteinExistence type="predicted"/>
<sequence length="78" mass="8146">MSVLTVEGGMLCGGLDVSIGADPQAARLAAAVKVAELAREFHSTDVEVSWDPPQEPWSWTAQVTLAADNPRLAPGTEG</sequence>
<name>A0ABU4KI29_9ACTN</name>
<gene>
    <name evidence="1" type="ORF">R2363_35435</name>
</gene>
<organism evidence="1 2">
    <name type="scientific">Streptomyces roseolus</name>
    <dbReference type="NCBI Taxonomy" id="67358"/>
    <lineage>
        <taxon>Bacteria</taxon>
        <taxon>Bacillati</taxon>
        <taxon>Actinomycetota</taxon>
        <taxon>Actinomycetes</taxon>
        <taxon>Kitasatosporales</taxon>
        <taxon>Streptomycetaceae</taxon>
        <taxon>Streptomyces</taxon>
    </lineage>
</organism>
<comment type="caution">
    <text evidence="1">The sequence shown here is derived from an EMBL/GenBank/DDBJ whole genome shotgun (WGS) entry which is preliminary data.</text>
</comment>
<reference evidence="1 2" key="1">
    <citation type="submission" date="2023-10" db="EMBL/GenBank/DDBJ databases">
        <authorList>
            <person name="Wang X.X."/>
        </authorList>
    </citation>
    <scope>NUCLEOTIDE SEQUENCE [LARGE SCALE GENOMIC DNA]</scope>
    <source>
        <strain evidence="1 2">NBRC 12816</strain>
    </source>
</reference>
<dbReference type="EMBL" id="JAWJZF010000517">
    <property type="protein sequence ID" value="MDX2297459.1"/>
    <property type="molecule type" value="Genomic_DNA"/>
</dbReference>
<protein>
    <recommendedName>
        <fullName evidence="3">BON domain-containing protein</fullName>
    </recommendedName>
</protein>
<evidence type="ECO:0008006" key="3">
    <source>
        <dbReference type="Google" id="ProtNLM"/>
    </source>
</evidence>
<dbReference type="RefSeq" id="WP_319013583.1">
    <property type="nucleotide sequence ID" value="NZ_JAWJZF010000517.1"/>
</dbReference>
<evidence type="ECO:0000313" key="2">
    <source>
        <dbReference type="Proteomes" id="UP001278571"/>
    </source>
</evidence>